<proteinExistence type="predicted"/>
<reference evidence="2" key="1">
    <citation type="journal article" date="2019" name="Int. J. Syst. Evol. Microbiol.">
        <title>The Global Catalogue of Microorganisms (GCM) 10K type strain sequencing project: providing services to taxonomists for standard genome sequencing and annotation.</title>
        <authorList>
            <consortium name="The Broad Institute Genomics Platform"/>
            <consortium name="The Broad Institute Genome Sequencing Center for Infectious Disease"/>
            <person name="Wu L."/>
            <person name="Ma J."/>
        </authorList>
    </citation>
    <scope>NUCLEOTIDE SEQUENCE [LARGE SCALE GENOMIC DNA]</scope>
    <source>
        <strain evidence="2">NBRC 111146</strain>
    </source>
</reference>
<evidence type="ECO:0000313" key="2">
    <source>
        <dbReference type="Proteomes" id="UP001157156"/>
    </source>
</evidence>
<keyword evidence="2" id="KW-1185">Reference proteome</keyword>
<name>A0ABQ6EMY2_9VIBR</name>
<dbReference type="EMBL" id="BSPV01000004">
    <property type="protein sequence ID" value="GLT14194.1"/>
    <property type="molecule type" value="Genomic_DNA"/>
</dbReference>
<accession>A0ABQ6EMY2</accession>
<protein>
    <submittedName>
        <fullName evidence="1">Uncharacterized protein</fullName>
    </submittedName>
</protein>
<dbReference type="Proteomes" id="UP001157156">
    <property type="component" value="Unassembled WGS sequence"/>
</dbReference>
<organism evidence="1 2">
    <name type="scientific">Vibrio algivorus</name>
    <dbReference type="NCBI Taxonomy" id="1667024"/>
    <lineage>
        <taxon>Bacteria</taxon>
        <taxon>Pseudomonadati</taxon>
        <taxon>Pseudomonadota</taxon>
        <taxon>Gammaproteobacteria</taxon>
        <taxon>Vibrionales</taxon>
        <taxon>Vibrionaceae</taxon>
        <taxon>Vibrio</taxon>
    </lineage>
</organism>
<gene>
    <name evidence="1" type="ORF">GCM10007931_11690</name>
</gene>
<dbReference type="RefSeq" id="WP_089122620.1">
    <property type="nucleotide sequence ID" value="NZ_BSPV01000004.1"/>
</dbReference>
<comment type="caution">
    <text evidence="1">The sequence shown here is derived from an EMBL/GenBank/DDBJ whole genome shotgun (WGS) entry which is preliminary data.</text>
</comment>
<sequence>MIKIKNIHEHCTLGDLSISNYDVIFHGREVDIRTKEILNKITKECNGNAFFVKYSKDAFRLKIGNEDVSPRKLEEFFSSKMYNSVFIEATSLDLPEIIYIFSGITLSKSSCNITISYLEPDDYQRSTNTSDSKQSGIQEQEFNLSDNQGNFGYLPLFAVNNSQMSKSTLVTTLGFESSRLGQLLSQDDGYAYERIEAYVGLPAYKPGWENRSIYKHMRYLSPDSAELKLFPACNPYEFTKQLGKLTRRGQNKQLVFAPMGTKPAVIAISTFLVNECLGQDKNSKFGALYDFPEKSQNRSTGVGKIYSYDLESKVNE</sequence>
<evidence type="ECO:0000313" key="1">
    <source>
        <dbReference type="EMBL" id="GLT14194.1"/>
    </source>
</evidence>